<dbReference type="Gene3D" id="1.10.287.3510">
    <property type="match status" value="1"/>
</dbReference>
<comment type="subcellular location">
    <subcellularLocation>
        <location evidence="1">Cell membrane</location>
        <topology evidence="1">Multi-pass membrane protein</topology>
    </subcellularLocation>
</comment>
<keyword evidence="5 8" id="KW-1133">Transmembrane helix</keyword>
<proteinExistence type="inferred from homology"/>
<dbReference type="Pfam" id="PF00420">
    <property type="entry name" value="Oxidored_q2"/>
    <property type="match status" value="1"/>
</dbReference>
<dbReference type="KEGG" id="nhy:JQS43_15835"/>
<evidence type="ECO:0000256" key="8">
    <source>
        <dbReference type="SAM" id="Phobius"/>
    </source>
</evidence>
<dbReference type="EMBL" id="CP070499">
    <property type="protein sequence ID" value="QSB13108.1"/>
    <property type="molecule type" value="Genomic_DNA"/>
</dbReference>
<feature type="transmembrane region" description="Helical" evidence="8">
    <location>
        <begin position="67"/>
        <end position="88"/>
    </location>
</feature>
<feature type="transmembrane region" description="Helical" evidence="8">
    <location>
        <begin position="26"/>
        <end position="47"/>
    </location>
</feature>
<comment type="similarity">
    <text evidence="2">Belongs to the CPA3 antiporters (TC 2.A.63) subunit C family.</text>
</comment>
<evidence type="ECO:0000256" key="4">
    <source>
        <dbReference type="ARBA" id="ARBA00022692"/>
    </source>
</evidence>
<keyword evidence="3" id="KW-1003">Cell membrane</keyword>
<organism evidence="9 10">
    <name type="scientific">Natronosporangium hydrolyticum</name>
    <dbReference type="NCBI Taxonomy" id="2811111"/>
    <lineage>
        <taxon>Bacteria</taxon>
        <taxon>Bacillati</taxon>
        <taxon>Actinomycetota</taxon>
        <taxon>Actinomycetes</taxon>
        <taxon>Micromonosporales</taxon>
        <taxon>Micromonosporaceae</taxon>
        <taxon>Natronosporangium</taxon>
    </lineage>
</organism>
<evidence type="ECO:0000256" key="1">
    <source>
        <dbReference type="ARBA" id="ARBA00004651"/>
    </source>
</evidence>
<keyword evidence="10" id="KW-1185">Reference proteome</keyword>
<feature type="compositionally biased region" description="Basic and acidic residues" evidence="7">
    <location>
        <begin position="137"/>
        <end position="149"/>
    </location>
</feature>
<reference evidence="9" key="1">
    <citation type="submission" date="2021-02" db="EMBL/GenBank/DDBJ databases">
        <title>Natrosporangium hydrolyticum gen. nov., sp. nov, a haloalkaliphilic actinobacterium from a soda solonchak soil.</title>
        <authorList>
            <person name="Sorokin D.Y."/>
            <person name="Khijniak T.V."/>
            <person name="Zakharycheva A.P."/>
            <person name="Boueva O.V."/>
            <person name="Ariskina E.V."/>
            <person name="Hahnke R.L."/>
            <person name="Bunk B."/>
            <person name="Sproer C."/>
            <person name="Schumann P."/>
            <person name="Evtushenko L.I."/>
            <person name="Kublanov I.V."/>
        </authorList>
    </citation>
    <scope>NUCLEOTIDE SEQUENCE</scope>
    <source>
        <strain evidence="9">DSM 106523</strain>
    </source>
</reference>
<evidence type="ECO:0000256" key="6">
    <source>
        <dbReference type="ARBA" id="ARBA00023136"/>
    </source>
</evidence>
<keyword evidence="4 8" id="KW-0812">Transmembrane</keyword>
<dbReference type="AlphaFoldDB" id="A0A895YHB8"/>
<dbReference type="Proteomes" id="UP000662857">
    <property type="component" value="Chromosome"/>
</dbReference>
<dbReference type="GO" id="GO:0005886">
    <property type="term" value="C:plasma membrane"/>
    <property type="evidence" value="ECO:0007669"/>
    <property type="project" value="UniProtKB-SubCell"/>
</dbReference>
<feature type="compositionally biased region" description="Acidic residues" evidence="7">
    <location>
        <begin position="95"/>
        <end position="118"/>
    </location>
</feature>
<evidence type="ECO:0000313" key="10">
    <source>
        <dbReference type="Proteomes" id="UP000662857"/>
    </source>
</evidence>
<feature type="region of interest" description="Disordered" evidence="7">
    <location>
        <begin position="94"/>
        <end position="149"/>
    </location>
</feature>
<evidence type="ECO:0000313" key="9">
    <source>
        <dbReference type="EMBL" id="QSB13108.1"/>
    </source>
</evidence>
<dbReference type="PANTHER" id="PTHR34583">
    <property type="entry name" value="ANTIPORTER SUBUNIT MNHC2-RELATED"/>
    <property type="match status" value="1"/>
</dbReference>
<dbReference type="RefSeq" id="WP_239675174.1">
    <property type="nucleotide sequence ID" value="NZ_CP070499.1"/>
</dbReference>
<evidence type="ECO:0000256" key="3">
    <source>
        <dbReference type="ARBA" id="ARBA00022475"/>
    </source>
</evidence>
<name>A0A895YHB8_9ACTN</name>
<dbReference type="InterPro" id="IPR039428">
    <property type="entry name" value="NUOK/Mnh_C1-like"/>
</dbReference>
<accession>A0A895YHB8</accession>
<dbReference type="InterPro" id="IPR050601">
    <property type="entry name" value="CPA3_antiporter_subunitC"/>
</dbReference>
<evidence type="ECO:0000256" key="7">
    <source>
        <dbReference type="SAM" id="MobiDB-lite"/>
    </source>
</evidence>
<sequence>MTAAIAVGILAATGTYLIFQRGLIRITIGFVMLGHAANIIVVAAGGMSLRSAPLLGHGPAEEMADPLPQAFVLTAIVITFGITVYLLALARGGGEEDPGDDALDPDTPDEPDGEDDVDPDRRADLGHGSDTPEWDEDVSHITDERAEKR</sequence>
<keyword evidence="6 8" id="KW-0472">Membrane</keyword>
<evidence type="ECO:0000256" key="5">
    <source>
        <dbReference type="ARBA" id="ARBA00022989"/>
    </source>
</evidence>
<evidence type="ECO:0000256" key="2">
    <source>
        <dbReference type="ARBA" id="ARBA00010388"/>
    </source>
</evidence>
<dbReference type="PANTHER" id="PTHR34583:SF2">
    <property type="entry name" value="ANTIPORTER SUBUNIT MNHC2-RELATED"/>
    <property type="match status" value="1"/>
</dbReference>
<protein>
    <submittedName>
        <fullName evidence="9">NADH-quinone oxidoreductase subunit K</fullName>
    </submittedName>
</protein>
<gene>
    <name evidence="9" type="ORF">JQS43_15835</name>
</gene>